<feature type="chain" id="PRO_5046738661" evidence="2">
    <location>
        <begin position="19"/>
        <end position="108"/>
    </location>
</feature>
<evidence type="ECO:0000256" key="2">
    <source>
        <dbReference type="SAM" id="SignalP"/>
    </source>
</evidence>
<accession>A0ABR3KUR2</accession>
<comment type="caution">
    <text evidence="3">The sequence shown here is derived from an EMBL/GenBank/DDBJ whole genome shotgun (WGS) entry which is preliminary data.</text>
</comment>
<evidence type="ECO:0000313" key="4">
    <source>
        <dbReference type="Proteomes" id="UP001558632"/>
    </source>
</evidence>
<keyword evidence="1" id="KW-0812">Transmembrane</keyword>
<keyword evidence="1" id="KW-1133">Transmembrane helix</keyword>
<keyword evidence="4" id="KW-1185">Reference proteome</keyword>
<protein>
    <submittedName>
        <fullName evidence="3">Multidrug resistance-like ATP-binding protein MdlB</fullName>
    </submittedName>
</protein>
<evidence type="ECO:0000256" key="1">
    <source>
        <dbReference type="SAM" id="Phobius"/>
    </source>
</evidence>
<organism evidence="3 4">
    <name type="scientific">Trichinella spiralis</name>
    <name type="common">Trichina worm</name>
    <dbReference type="NCBI Taxonomy" id="6334"/>
    <lineage>
        <taxon>Eukaryota</taxon>
        <taxon>Metazoa</taxon>
        <taxon>Ecdysozoa</taxon>
        <taxon>Nematoda</taxon>
        <taxon>Enoplea</taxon>
        <taxon>Dorylaimia</taxon>
        <taxon>Trichinellida</taxon>
        <taxon>Trichinellidae</taxon>
        <taxon>Trichinella</taxon>
    </lineage>
</organism>
<reference evidence="3 4" key="1">
    <citation type="submission" date="2024-07" db="EMBL/GenBank/DDBJ databases">
        <title>Enhanced genomic and transcriptomic resources for Trichinella pseudospiralis and T. spiralis underpin the discovery of pronounced molecular differences between stages and species.</title>
        <authorList>
            <person name="Pasi K.K."/>
            <person name="La Rosa G."/>
            <person name="Gomez-Morales M.A."/>
            <person name="Tosini F."/>
            <person name="Sumanam S."/>
            <person name="Young N.D."/>
            <person name="Chang B.C."/>
            <person name="Robin G.B."/>
        </authorList>
    </citation>
    <scope>NUCLEOTIDE SEQUENCE [LARGE SCALE GENOMIC DNA]</scope>
    <source>
        <strain evidence="3">ISS534</strain>
    </source>
</reference>
<feature type="transmembrane region" description="Helical" evidence="1">
    <location>
        <begin position="52"/>
        <end position="72"/>
    </location>
</feature>
<name>A0ABR3KUR2_TRISP</name>
<keyword evidence="1" id="KW-0472">Membrane</keyword>
<keyword evidence="2" id="KW-0732">Signal</keyword>
<proteinExistence type="predicted"/>
<feature type="signal peptide" evidence="2">
    <location>
        <begin position="1"/>
        <end position="18"/>
    </location>
</feature>
<dbReference type="Proteomes" id="UP001558632">
    <property type="component" value="Unassembled WGS sequence"/>
</dbReference>
<dbReference type="EMBL" id="JBEUSY010000162">
    <property type="protein sequence ID" value="KAL1243855.1"/>
    <property type="molecule type" value="Genomic_DNA"/>
</dbReference>
<gene>
    <name evidence="3" type="ORF">TSPI_07662</name>
</gene>
<sequence length="108" mass="11854">MWTGGCFLALTTIPLCMVAWEQSRLVCATSVLFISNNSPPAIGLLKNRMAHPTMIACFTTLLALLLLLHYPLTAGQHCTGQRSVKMLVTVVLRRGRDRLKLACNQSAL</sequence>
<evidence type="ECO:0000313" key="3">
    <source>
        <dbReference type="EMBL" id="KAL1243855.1"/>
    </source>
</evidence>